<dbReference type="InterPro" id="IPR021388">
    <property type="entry name" value="DUF3024"/>
</dbReference>
<protein>
    <recommendedName>
        <fullName evidence="3">DUF3024 domain-containing protein</fullName>
    </recommendedName>
</protein>
<evidence type="ECO:0000313" key="2">
    <source>
        <dbReference type="Proteomes" id="UP001057498"/>
    </source>
</evidence>
<accession>A0ABN6PN13</accession>
<sequence length="96" mass="11535">MAVRRPPVQVRDQVDFEWRIAGQSVELLEVRPAWDRPTEIIRRPFAKATYVRRTNQWRVYWMRSTLKWHPYEPAVAGSVQAFFDLVTEDRLHCFFG</sequence>
<evidence type="ECO:0000313" key="1">
    <source>
        <dbReference type="EMBL" id="BDI06584.1"/>
    </source>
</evidence>
<evidence type="ECO:0008006" key="3">
    <source>
        <dbReference type="Google" id="ProtNLM"/>
    </source>
</evidence>
<gene>
    <name evidence="1" type="ORF">CATMQ487_35540</name>
</gene>
<organism evidence="1 2">
    <name type="scientific">Sphaerotilus microaerophilus</name>
    <dbReference type="NCBI Taxonomy" id="2914710"/>
    <lineage>
        <taxon>Bacteria</taxon>
        <taxon>Pseudomonadati</taxon>
        <taxon>Pseudomonadota</taxon>
        <taxon>Betaproteobacteria</taxon>
        <taxon>Burkholderiales</taxon>
        <taxon>Sphaerotilaceae</taxon>
        <taxon>Sphaerotilus</taxon>
    </lineage>
</organism>
<reference evidence="1" key="1">
    <citation type="submission" date="2022-04" db="EMBL/GenBank/DDBJ databases">
        <title>Whole genome sequence of Sphaerotilus sp. FB-5.</title>
        <authorList>
            <person name="Takeda M."/>
            <person name="Narihara S."/>
            <person name="Akimoto M."/>
            <person name="Akimoto R."/>
            <person name="Nishiyashiki S."/>
            <person name="Murakami T."/>
        </authorList>
    </citation>
    <scope>NUCLEOTIDE SEQUENCE</scope>
    <source>
        <strain evidence="1">FB-5</strain>
    </source>
</reference>
<proteinExistence type="predicted"/>
<dbReference type="EMBL" id="AP025730">
    <property type="protein sequence ID" value="BDI06584.1"/>
    <property type="molecule type" value="Genomic_DNA"/>
</dbReference>
<keyword evidence="2" id="KW-1185">Reference proteome</keyword>
<dbReference type="Pfam" id="PF11225">
    <property type="entry name" value="DUF3024"/>
    <property type="match status" value="1"/>
</dbReference>
<name>A0ABN6PN13_9BURK</name>
<dbReference type="Proteomes" id="UP001057498">
    <property type="component" value="Chromosome"/>
</dbReference>
<dbReference type="RefSeq" id="WP_251969845.1">
    <property type="nucleotide sequence ID" value="NZ_AP025730.1"/>
</dbReference>